<protein>
    <recommendedName>
        <fullName evidence="6">DUF1254 domain-containing protein</fullName>
    </recommendedName>
</protein>
<dbReference type="SUPFAM" id="SSF160935">
    <property type="entry name" value="VPA0735-like"/>
    <property type="match status" value="1"/>
</dbReference>
<dbReference type="InterPro" id="IPR010679">
    <property type="entry name" value="DUF1254"/>
</dbReference>
<dbReference type="Pfam" id="PF06742">
    <property type="entry name" value="DUF1214"/>
    <property type="match status" value="1"/>
</dbReference>
<dbReference type="Proteomes" id="UP000701702">
    <property type="component" value="Unassembled WGS sequence"/>
</dbReference>
<feature type="signal peptide" evidence="1">
    <location>
        <begin position="1"/>
        <end position="29"/>
    </location>
</feature>
<evidence type="ECO:0008006" key="6">
    <source>
        <dbReference type="Google" id="ProtNLM"/>
    </source>
</evidence>
<dbReference type="Gene3D" id="2.60.40.1610">
    <property type="entry name" value="Domain of unknown function DUF1254"/>
    <property type="match status" value="1"/>
</dbReference>
<comment type="caution">
    <text evidence="4">The sequence shown here is derived from an EMBL/GenBank/DDBJ whole genome shotgun (WGS) entry which is preliminary data.</text>
</comment>
<evidence type="ECO:0000259" key="2">
    <source>
        <dbReference type="Pfam" id="PF06742"/>
    </source>
</evidence>
<dbReference type="InterPro" id="IPR010621">
    <property type="entry name" value="DUF1214"/>
</dbReference>
<reference evidence="4 5" key="1">
    <citation type="submission" date="2021-08" db="EMBL/GenBank/DDBJ databases">
        <authorList>
            <person name="Peeters C."/>
        </authorList>
    </citation>
    <scope>NUCLEOTIDE SEQUENCE [LARGE SCALE GENOMIC DNA]</scope>
    <source>
        <strain evidence="4 5">LMG 23994</strain>
    </source>
</reference>
<dbReference type="InterPro" id="IPR037050">
    <property type="entry name" value="DUF1254_sf"/>
</dbReference>
<proteinExistence type="predicted"/>
<dbReference type="InterPro" id="IPR037049">
    <property type="entry name" value="DUF1214_C_sf"/>
</dbReference>
<evidence type="ECO:0000256" key="1">
    <source>
        <dbReference type="SAM" id="SignalP"/>
    </source>
</evidence>
<feature type="domain" description="DUF1254" evidence="3">
    <location>
        <begin position="85"/>
        <end position="205"/>
    </location>
</feature>
<accession>A0ABN7ZEV6</accession>
<organism evidence="4 5">
    <name type="scientific">Cupriavidus pinatubonensis</name>
    <dbReference type="NCBI Taxonomy" id="248026"/>
    <lineage>
        <taxon>Bacteria</taxon>
        <taxon>Pseudomonadati</taxon>
        <taxon>Pseudomonadota</taxon>
        <taxon>Betaproteobacteria</taxon>
        <taxon>Burkholderiales</taxon>
        <taxon>Burkholderiaceae</taxon>
        <taxon>Cupriavidus</taxon>
    </lineage>
</organism>
<keyword evidence="5" id="KW-1185">Reference proteome</keyword>
<feature type="chain" id="PRO_5047242115" description="DUF1254 domain-containing protein" evidence="1">
    <location>
        <begin position="30"/>
        <end position="451"/>
    </location>
</feature>
<sequence length="451" mass="49154">MTSLSMKTLRSTATSSAALILLGACTAPAVPQGNASEPSVQQAAAPTDQQISDAYLYLLGRVLVLRQQRLDFEREGFQWNHLVYREPGGVAWANPNLDVAYSEAWVAVDEKTCVQLDMPKVSGRYYTWQMLNGWGETAVNINERTYPAHPDGSYALCLKGAAVSVPAGLQRIDLPGKTFRVLARIELGADPAAAARLQRQFKLTPLGEPKIDPPTEVPVFTNKNLPGAEVFDWTDAILRGEPDINPGMAPIRAQVASVAALARSGAEGRARVDRTIREQAWQALQAQIRNFGTIRNGWVRPSIVGNYGSDYKTRTAVNLVGIWANNSAEVTYFGNRGLDGGQAYSQTFPAAALPSKHARYFWSVIAVDAQDFKVIPNPINRFLLNKESALKYNADGSLTIVYAPTLPSGTPRSNWLPTPAGSRYNLTFRYYGPGAEVANGNAYPPALVRVD</sequence>
<keyword evidence="1" id="KW-0732">Signal</keyword>
<name>A0ABN7ZEV6_9BURK</name>
<dbReference type="PROSITE" id="PS51257">
    <property type="entry name" value="PROKAR_LIPOPROTEIN"/>
    <property type="match status" value="1"/>
</dbReference>
<dbReference type="Pfam" id="PF06863">
    <property type="entry name" value="DUF1254"/>
    <property type="match status" value="1"/>
</dbReference>
<feature type="domain" description="DUF1214" evidence="2">
    <location>
        <begin position="336"/>
        <end position="434"/>
    </location>
</feature>
<dbReference type="PANTHER" id="PTHR36509:SF2">
    <property type="entry name" value="BLL3101 PROTEIN"/>
    <property type="match status" value="1"/>
</dbReference>
<dbReference type="PANTHER" id="PTHR36509">
    <property type="entry name" value="BLL3101 PROTEIN"/>
    <property type="match status" value="1"/>
</dbReference>
<evidence type="ECO:0000313" key="5">
    <source>
        <dbReference type="Proteomes" id="UP000701702"/>
    </source>
</evidence>
<dbReference type="Gene3D" id="2.60.120.600">
    <property type="entry name" value="Domain of unknown function DUF1214, C-terminal domain"/>
    <property type="match status" value="1"/>
</dbReference>
<dbReference type="EMBL" id="CAJZAF010000033">
    <property type="protein sequence ID" value="CAG9182861.1"/>
    <property type="molecule type" value="Genomic_DNA"/>
</dbReference>
<evidence type="ECO:0000313" key="4">
    <source>
        <dbReference type="EMBL" id="CAG9182861.1"/>
    </source>
</evidence>
<gene>
    <name evidence="4" type="ORF">LMG23994_05003</name>
</gene>
<evidence type="ECO:0000259" key="3">
    <source>
        <dbReference type="Pfam" id="PF06863"/>
    </source>
</evidence>